<dbReference type="PRINTS" id="PR01955">
    <property type="entry name" value="LANCFRANKIA"/>
</dbReference>
<dbReference type="Gene3D" id="1.50.10.20">
    <property type="match status" value="1"/>
</dbReference>
<evidence type="ECO:0000313" key="2">
    <source>
        <dbReference type="Proteomes" id="UP001599756"/>
    </source>
</evidence>
<reference evidence="1 2" key="1">
    <citation type="submission" date="2024-09" db="EMBL/GenBank/DDBJ databases">
        <title>The Natural Products Discovery Center: Release of the First 8490 Sequenced Strains for Exploring Actinobacteria Biosynthetic Diversity.</title>
        <authorList>
            <person name="Kalkreuter E."/>
            <person name="Kautsar S.A."/>
            <person name="Yang D."/>
            <person name="Bader C.D."/>
            <person name="Teijaro C.N."/>
            <person name="Fluegel L."/>
            <person name="Davis C.M."/>
            <person name="Simpson J.R."/>
            <person name="Lauterbach L."/>
            <person name="Steele A.D."/>
            <person name="Gui C."/>
            <person name="Meng S."/>
            <person name="Li G."/>
            <person name="Viehrig K."/>
            <person name="Ye F."/>
            <person name="Su P."/>
            <person name="Kiefer A.F."/>
            <person name="Nichols A."/>
            <person name="Cepeda A.J."/>
            <person name="Yan W."/>
            <person name="Fan B."/>
            <person name="Jiang Y."/>
            <person name="Adhikari A."/>
            <person name="Zheng C.-J."/>
            <person name="Schuster L."/>
            <person name="Cowan T.M."/>
            <person name="Smanski M.J."/>
            <person name="Chevrette M.G."/>
            <person name="De Carvalho L.P.S."/>
            <person name="Shen B."/>
        </authorList>
    </citation>
    <scope>NUCLEOTIDE SEQUENCE [LARGE SCALE GENOMIC DNA]</scope>
    <source>
        <strain evidence="1 2">NPDC059500</strain>
    </source>
</reference>
<dbReference type="Pfam" id="PF05147">
    <property type="entry name" value="LANC_like"/>
    <property type="match status" value="1"/>
</dbReference>
<dbReference type="PRINTS" id="PR01950">
    <property type="entry name" value="LANCSUPER"/>
</dbReference>
<evidence type="ECO:0000313" key="1">
    <source>
        <dbReference type="EMBL" id="MFE1755525.1"/>
    </source>
</evidence>
<sequence length="437" mass="47105">MPSRRSAAADLVIETAKKMTSPAALEEIVLSRGGRVPSNDGDSRPMWEPLSLAYGFPGVTLLYAELGHHDPYFRDVAHEYLRAAAPHAIRAPVGGGLYSGLTSFAFSARIAAHRPKDYSVLRARADTRVGNFASQYSSQYKRALADGSQARAFHSFDVINGMSGVGRHLLRSGPEQTSAVKAILEYLIELTVPRSRHDGLLPGWWVDHGMNIGEDIPGGHGNFGLAHGVSGPLGVLSLAWHQGHQSDNARAAIHRMAEWLLQWRQTDSHGVFWPTGITLPQLAGGASVTATRPSWCYGTPGIANALRLAGKALGEDLWVDTAHDAVRAAAARSRATPVLEQPGLCHGLSGLLFGLETFRRERPCALLDEAVESTVREIEGRYNPDTPFGFTVPQEVSGLQLDHVGFLDGVAGMLLALWAYATGEQPRSGWDAALVMS</sequence>
<name>A0ABW6HH41_9ACTN</name>
<dbReference type="SUPFAM" id="SSF158745">
    <property type="entry name" value="LanC-like"/>
    <property type="match status" value="1"/>
</dbReference>
<comment type="caution">
    <text evidence="1">The sequence shown here is derived from an EMBL/GenBank/DDBJ whole genome shotgun (WGS) entry which is preliminary data.</text>
</comment>
<dbReference type="EMBL" id="JBHYTS010000094">
    <property type="protein sequence ID" value="MFE1755525.1"/>
    <property type="molecule type" value="Genomic_DNA"/>
</dbReference>
<protein>
    <submittedName>
        <fullName evidence="1">Lanthionine synthetase C family protein</fullName>
    </submittedName>
</protein>
<gene>
    <name evidence="1" type="ORF">ACFW88_34160</name>
</gene>
<dbReference type="InterPro" id="IPR007822">
    <property type="entry name" value="LANC-like"/>
</dbReference>
<dbReference type="CDD" id="cd04793">
    <property type="entry name" value="LanC"/>
    <property type="match status" value="1"/>
</dbReference>
<dbReference type="RefSeq" id="WP_381807927.1">
    <property type="nucleotide sequence ID" value="NZ_JBHYTS010000094.1"/>
</dbReference>
<accession>A0ABW6HH41</accession>
<proteinExistence type="predicted"/>
<organism evidence="1 2">
    <name type="scientific">Streptomyces anandii</name>
    <dbReference type="NCBI Taxonomy" id="285454"/>
    <lineage>
        <taxon>Bacteria</taxon>
        <taxon>Bacillati</taxon>
        <taxon>Actinomycetota</taxon>
        <taxon>Actinomycetes</taxon>
        <taxon>Kitasatosporales</taxon>
        <taxon>Streptomycetaceae</taxon>
        <taxon>Streptomyces</taxon>
    </lineage>
</organism>
<dbReference type="SMART" id="SM01260">
    <property type="entry name" value="LANC_like"/>
    <property type="match status" value="1"/>
</dbReference>
<dbReference type="InterPro" id="IPR033889">
    <property type="entry name" value="LanC"/>
</dbReference>
<keyword evidence="2" id="KW-1185">Reference proteome</keyword>
<dbReference type="Proteomes" id="UP001599756">
    <property type="component" value="Unassembled WGS sequence"/>
</dbReference>